<protein>
    <submittedName>
        <fullName evidence="1">Linoleate diol synthase</fullName>
    </submittedName>
</protein>
<reference evidence="1" key="2">
    <citation type="journal article" date="2022" name="New Phytol.">
        <title>Evolutionary transition to the ectomycorrhizal habit in the genomes of a hyperdiverse lineage of mushroom-forming fungi.</title>
        <authorList>
            <person name="Looney B."/>
            <person name="Miyauchi S."/>
            <person name="Morin E."/>
            <person name="Drula E."/>
            <person name="Courty P.E."/>
            <person name="Kohler A."/>
            <person name="Kuo A."/>
            <person name="LaButti K."/>
            <person name="Pangilinan J."/>
            <person name="Lipzen A."/>
            <person name="Riley R."/>
            <person name="Andreopoulos W."/>
            <person name="He G."/>
            <person name="Johnson J."/>
            <person name="Nolan M."/>
            <person name="Tritt A."/>
            <person name="Barry K.W."/>
            <person name="Grigoriev I.V."/>
            <person name="Nagy L.G."/>
            <person name="Hibbett D."/>
            <person name="Henrissat B."/>
            <person name="Matheny P.B."/>
            <person name="Labbe J."/>
            <person name="Martin F.M."/>
        </authorList>
    </citation>
    <scope>NUCLEOTIDE SEQUENCE</scope>
    <source>
        <strain evidence="1">FP105234-sp</strain>
    </source>
</reference>
<gene>
    <name evidence="1" type="ORF">FA95DRAFT_1560059</name>
</gene>
<accession>A0ACB8RRR7</accession>
<name>A0ACB8RRR7_9AGAM</name>
<dbReference type="EMBL" id="MU275924">
    <property type="protein sequence ID" value="KAI0046507.1"/>
    <property type="molecule type" value="Genomic_DNA"/>
</dbReference>
<evidence type="ECO:0000313" key="2">
    <source>
        <dbReference type="Proteomes" id="UP000814033"/>
    </source>
</evidence>
<comment type="caution">
    <text evidence="1">The sequence shown here is derived from an EMBL/GenBank/DDBJ whole genome shotgun (WGS) entry which is preliminary data.</text>
</comment>
<evidence type="ECO:0000313" key="1">
    <source>
        <dbReference type="EMBL" id="KAI0046507.1"/>
    </source>
</evidence>
<organism evidence="1 2">
    <name type="scientific">Auriscalpium vulgare</name>
    <dbReference type="NCBI Taxonomy" id="40419"/>
    <lineage>
        <taxon>Eukaryota</taxon>
        <taxon>Fungi</taxon>
        <taxon>Dikarya</taxon>
        <taxon>Basidiomycota</taxon>
        <taxon>Agaricomycotina</taxon>
        <taxon>Agaricomycetes</taxon>
        <taxon>Russulales</taxon>
        <taxon>Auriscalpiaceae</taxon>
        <taxon>Auriscalpium</taxon>
    </lineage>
</organism>
<proteinExistence type="predicted"/>
<dbReference type="Proteomes" id="UP000814033">
    <property type="component" value="Unassembled WGS sequence"/>
</dbReference>
<reference evidence="1" key="1">
    <citation type="submission" date="2021-02" db="EMBL/GenBank/DDBJ databases">
        <authorList>
            <consortium name="DOE Joint Genome Institute"/>
            <person name="Ahrendt S."/>
            <person name="Looney B.P."/>
            <person name="Miyauchi S."/>
            <person name="Morin E."/>
            <person name="Drula E."/>
            <person name="Courty P.E."/>
            <person name="Chicoki N."/>
            <person name="Fauchery L."/>
            <person name="Kohler A."/>
            <person name="Kuo A."/>
            <person name="Labutti K."/>
            <person name="Pangilinan J."/>
            <person name="Lipzen A."/>
            <person name="Riley R."/>
            <person name="Andreopoulos W."/>
            <person name="He G."/>
            <person name="Johnson J."/>
            <person name="Barry K.W."/>
            <person name="Grigoriev I.V."/>
            <person name="Nagy L."/>
            <person name="Hibbett D."/>
            <person name="Henrissat B."/>
            <person name="Matheny P.B."/>
            <person name="Labbe J."/>
            <person name="Martin F."/>
        </authorList>
    </citation>
    <scope>NUCLEOTIDE SEQUENCE</scope>
    <source>
        <strain evidence="1">FP105234-sp</strain>
    </source>
</reference>
<sequence length="1079" mass="120434">MATNGTSRPSKFMQRASTINPVKASAATTEHEHEEQPQILKDFREQVKKGFTGYTEPSTIASVVDAIRHLNSMDDRKMLLEHVLTILAKKEWWLDAKMRADIERKVVEMLYDDLSHPPATYLGQQYSYRTADGSYNNISDPNMGKAGMPYARTVQQTHPLPQNMLPDAGLVFDTLLKRDKFVKHPAGLSSLMFSFAALVVHTVFRTSHQDVSKNETSSYVDLSPLYGHNEEALEKIRVRDGRGLLYPDTFAEDRLLLLPPAVCALLVLFSRNHNYIARKLLEVNERGTFVNPDGLSSDDPNRSAIIVAQEEEIFQTARLINCGWFGSAVFSDYFGSILGLVRQGSNWSLNPFGEFRDDDHKLFERGRGNVCSVEFNCLYRWHATTSQEDEKWVETLMGTVFGDKPVEELTVDDFKDAAKKIQATEPDIHHWTFGNMKRQEDGTFKDSDLAAILKNATEHPASAFKARGTPHVMRLHEIMGIESNRRWGVCSLNEFRKFLGLKPYASFLEWNTDPEIANAAEKLYDNIDNLELYVGLQAEEAKPVVDGAGLCPGYTISRAILSDAIALTRGDRFFTADYTPFNMTAWGFADCQRNSDGPGNGSTLGRLLLRGLPGEFTENSTYTWFPLQTPDAMKGFLGKLGVADKYDFVRPADPVARVDATQYRDVEQILKSTQFTAPYGKRAEKVIKGEGFFLAATDPARGERDQREVLRTLTSAPGATDRIAQYFYQKTRDLLATKSYTLSDKNVKSVDIAKDVLRYLPLHWAATELAGISLKTDKNSPGTYTERQLYDMLTDIFAYLFLDVEASKVMVLEAKVAGHVKELQRVIKSNLVSNAGGRLSISGLVGSFQSLFSTPKKKTGRVQFANELFERGATADEVTNSILALLVGTTVEFSQNLLNIVNFYVDEKNVGAKLSAVAAKDSPLDGYIYEALRIDPPFRGVYRVAVVDQIVGTLAVKAGQKVFLDLANASRDPDVFPDPENVDLNRTPKEKYLTGDGVTRSLGEELTTKILTSVLRAVFELPNLRRGIGQSGYLKRYLTAAENTQRYEFLGNDQLPTPWPNTLVLQYDAPTEAAPANGS</sequence>
<keyword evidence="2" id="KW-1185">Reference proteome</keyword>